<evidence type="ECO:0000313" key="4">
    <source>
        <dbReference type="Proteomes" id="UP000218231"/>
    </source>
</evidence>
<keyword evidence="4" id="KW-1185">Reference proteome</keyword>
<dbReference type="InterPro" id="IPR048711">
    <property type="entry name" value="WHD_Rv2258c"/>
</dbReference>
<feature type="domain" description="S-adenosylmethionine-dependent methyltransferase Rv2258c-like winged HTH" evidence="2">
    <location>
        <begin position="20"/>
        <end position="89"/>
    </location>
</feature>
<reference evidence="3 4" key="1">
    <citation type="journal article" date="2017" name="Curr. Biol.">
        <title>Genome architecture and evolution of a unichromosomal asexual nematode.</title>
        <authorList>
            <person name="Fradin H."/>
            <person name="Zegar C."/>
            <person name="Gutwein M."/>
            <person name="Lucas J."/>
            <person name="Kovtun M."/>
            <person name="Corcoran D."/>
            <person name="Baugh L.R."/>
            <person name="Kiontke K."/>
            <person name="Gunsalus K."/>
            <person name="Fitch D.H."/>
            <person name="Piano F."/>
        </authorList>
    </citation>
    <scope>NUCLEOTIDE SEQUENCE [LARGE SCALE GENOMIC DNA]</scope>
    <source>
        <strain evidence="3">PF1309</strain>
    </source>
</reference>
<dbReference type="OrthoDB" id="506498at2759"/>
<dbReference type="Gene3D" id="1.10.10.10">
    <property type="entry name" value="Winged helix-like DNA-binding domain superfamily/Winged helix DNA-binding domain"/>
    <property type="match status" value="1"/>
</dbReference>
<evidence type="ECO:0000259" key="1">
    <source>
        <dbReference type="Pfam" id="PF13847"/>
    </source>
</evidence>
<organism evidence="3 4">
    <name type="scientific">Diploscapter pachys</name>
    <dbReference type="NCBI Taxonomy" id="2018661"/>
    <lineage>
        <taxon>Eukaryota</taxon>
        <taxon>Metazoa</taxon>
        <taxon>Ecdysozoa</taxon>
        <taxon>Nematoda</taxon>
        <taxon>Chromadorea</taxon>
        <taxon>Rhabditida</taxon>
        <taxon>Rhabditina</taxon>
        <taxon>Rhabditomorpha</taxon>
        <taxon>Rhabditoidea</taxon>
        <taxon>Rhabditidae</taxon>
        <taxon>Diploscapter</taxon>
    </lineage>
</organism>
<dbReference type="Pfam" id="PF13847">
    <property type="entry name" value="Methyltransf_31"/>
    <property type="match status" value="1"/>
</dbReference>
<dbReference type="STRING" id="2018661.A0A2A2LYK5"/>
<dbReference type="EMBL" id="LIAE01006329">
    <property type="protein sequence ID" value="PAV91269.1"/>
    <property type="molecule type" value="Genomic_DNA"/>
</dbReference>
<dbReference type="SUPFAM" id="SSF46785">
    <property type="entry name" value="Winged helix' DNA-binding domain"/>
    <property type="match status" value="1"/>
</dbReference>
<gene>
    <name evidence="3" type="ORF">WR25_09206</name>
</gene>
<dbReference type="Gene3D" id="3.40.50.150">
    <property type="entry name" value="Vaccinia Virus protein VP39"/>
    <property type="match status" value="1"/>
</dbReference>
<dbReference type="InterPro" id="IPR025714">
    <property type="entry name" value="Methyltranfer_dom"/>
</dbReference>
<dbReference type="CDD" id="cd02440">
    <property type="entry name" value="AdoMet_MTases"/>
    <property type="match status" value="1"/>
</dbReference>
<dbReference type="AlphaFoldDB" id="A0A2A2LYK5"/>
<protein>
    <submittedName>
        <fullName evidence="3">Uncharacterized protein</fullName>
    </submittedName>
</protein>
<dbReference type="InterPro" id="IPR036388">
    <property type="entry name" value="WH-like_DNA-bd_sf"/>
</dbReference>
<dbReference type="Pfam" id="PF21320">
    <property type="entry name" value="WHD_Rv2258c"/>
    <property type="match status" value="1"/>
</dbReference>
<accession>A0A2A2LYK5</accession>
<dbReference type="Proteomes" id="UP000218231">
    <property type="component" value="Unassembled WGS sequence"/>
</dbReference>
<evidence type="ECO:0000313" key="3">
    <source>
        <dbReference type="EMBL" id="PAV91269.1"/>
    </source>
</evidence>
<dbReference type="SUPFAM" id="SSF53335">
    <property type="entry name" value="S-adenosyl-L-methionine-dependent methyltransferases"/>
    <property type="match status" value="1"/>
</dbReference>
<sequence length="373" mass="40935">MSDVPPFQQRLMNLVMESMLASGVALGSKLGLFEALAAIGSPEKPVTPKEVADKAECKERYVKEWLGAMACGDLIEVTEDEKFYIKPENVQFLNSQNLAITQPSMNLAMLEPYPKLLQVIKKDGPLGLSYENYSNFYGEMSRVSESLHRAHMFSDFIPLTGMKDKLEAGGIKVIDVGCGNGFHAALLAEHYPKCQFVGVDLSQAAIAEAKKRKKEANGESFTNLEFHVMDAGNLSPDWTGEFDLALIFDACHDQMRPDLVSERANIPNPIPFQCLKEIHRVLKPGCNLAMVEVKGTSNIFKDKQVYGKAALLPYTASLLHCLPVGSNSPDALCLGAAWGQAKAESLIKAAGFSKVDILDTPFFAINVLYICHK</sequence>
<dbReference type="PANTHER" id="PTHR45581:SF3">
    <property type="entry name" value="METHYLTRANSFERASE DOMAIN-CONTAINING PROTEIN"/>
    <property type="match status" value="1"/>
</dbReference>
<dbReference type="PANTHER" id="PTHR45581">
    <property type="entry name" value="PROTEIN CBG10435"/>
    <property type="match status" value="1"/>
</dbReference>
<dbReference type="InterPro" id="IPR029063">
    <property type="entry name" value="SAM-dependent_MTases_sf"/>
</dbReference>
<name>A0A2A2LYK5_9BILA</name>
<comment type="caution">
    <text evidence="3">The sequence shown here is derived from an EMBL/GenBank/DDBJ whole genome shotgun (WGS) entry which is preliminary data.</text>
</comment>
<feature type="domain" description="Methyltransferase" evidence="1">
    <location>
        <begin position="170"/>
        <end position="302"/>
    </location>
</feature>
<proteinExistence type="predicted"/>
<dbReference type="InterPro" id="IPR036390">
    <property type="entry name" value="WH_DNA-bd_sf"/>
</dbReference>
<evidence type="ECO:0000259" key="2">
    <source>
        <dbReference type="Pfam" id="PF21320"/>
    </source>
</evidence>